<gene>
    <name evidence="1" type="ORF">GCM10007304_11580</name>
</gene>
<dbReference type="EMBL" id="BMCU01000001">
    <property type="protein sequence ID" value="GGF99393.1"/>
    <property type="molecule type" value="Genomic_DNA"/>
</dbReference>
<dbReference type="Proteomes" id="UP000654257">
    <property type="component" value="Unassembled WGS sequence"/>
</dbReference>
<evidence type="ECO:0000313" key="2">
    <source>
        <dbReference type="Proteomes" id="UP000654257"/>
    </source>
</evidence>
<proteinExistence type="predicted"/>
<organism evidence="1 2">
    <name type="scientific">Rhodococcoides trifolii</name>
    <dbReference type="NCBI Taxonomy" id="908250"/>
    <lineage>
        <taxon>Bacteria</taxon>
        <taxon>Bacillati</taxon>
        <taxon>Actinomycetota</taxon>
        <taxon>Actinomycetes</taxon>
        <taxon>Mycobacteriales</taxon>
        <taxon>Nocardiaceae</taxon>
        <taxon>Rhodococcoides</taxon>
    </lineage>
</organism>
<dbReference type="AlphaFoldDB" id="A0A917CV92"/>
<reference evidence="1" key="2">
    <citation type="submission" date="2020-09" db="EMBL/GenBank/DDBJ databases">
        <authorList>
            <person name="Sun Q."/>
            <person name="Sedlacek I."/>
        </authorList>
    </citation>
    <scope>NUCLEOTIDE SEQUENCE</scope>
    <source>
        <strain evidence="1">CCM 7905</strain>
    </source>
</reference>
<protein>
    <submittedName>
        <fullName evidence="1">Uncharacterized protein</fullName>
    </submittedName>
</protein>
<sequence length="74" mass="8306">MFSSNPTAFQIAQEPEEYLGREIAIDWYTAGVLSSVETVETYGPPQIRLVLRDASSGRSVDFELDLNQAVRVRD</sequence>
<reference evidence="1" key="1">
    <citation type="journal article" date="2014" name="Int. J. Syst. Evol. Microbiol.">
        <title>Complete genome sequence of Corynebacterium casei LMG S-19264T (=DSM 44701T), isolated from a smear-ripened cheese.</title>
        <authorList>
            <consortium name="US DOE Joint Genome Institute (JGI-PGF)"/>
            <person name="Walter F."/>
            <person name="Albersmeier A."/>
            <person name="Kalinowski J."/>
            <person name="Ruckert C."/>
        </authorList>
    </citation>
    <scope>NUCLEOTIDE SEQUENCE</scope>
    <source>
        <strain evidence="1">CCM 7905</strain>
    </source>
</reference>
<name>A0A917CV92_9NOCA</name>
<keyword evidence="2" id="KW-1185">Reference proteome</keyword>
<evidence type="ECO:0000313" key="1">
    <source>
        <dbReference type="EMBL" id="GGF99393.1"/>
    </source>
</evidence>
<accession>A0A917CV92</accession>
<comment type="caution">
    <text evidence="1">The sequence shown here is derived from an EMBL/GenBank/DDBJ whole genome shotgun (WGS) entry which is preliminary data.</text>
</comment>